<comment type="caution">
    <text evidence="3">The sequence shown here is derived from an EMBL/GenBank/DDBJ whole genome shotgun (WGS) entry which is preliminary data.</text>
</comment>
<feature type="signal peptide" evidence="1">
    <location>
        <begin position="1"/>
        <end position="19"/>
    </location>
</feature>
<protein>
    <submittedName>
        <fullName evidence="3">PorT family protein</fullName>
    </submittedName>
</protein>
<sequence length="186" mass="20664">MRKILVLFFLLGLVFSAQAQFGIRAGLSSANFSDTNYKANVGFHGGVYYRLGTPMLEVEPGIQFAQKGFETNNPVNGDVITESLNYVDFPLLVRLNFLPAINVFAGPQVSVLVSRKREESGDIQTATDPIKGYDFGGVVGISAYVTEKINFQLSYDIGLSSLNYYDTDVKNRVLKLSLGYDIYRKY</sequence>
<dbReference type="InterPro" id="IPR011250">
    <property type="entry name" value="OMP/PagP_B-barrel"/>
</dbReference>
<dbReference type="Proteomes" id="UP000297647">
    <property type="component" value="Unassembled WGS sequence"/>
</dbReference>
<evidence type="ECO:0000256" key="1">
    <source>
        <dbReference type="SAM" id="SignalP"/>
    </source>
</evidence>
<feature type="chain" id="PRO_5021202056" evidence="1">
    <location>
        <begin position="20"/>
        <end position="186"/>
    </location>
</feature>
<dbReference type="OrthoDB" id="947434at2"/>
<reference evidence="3 4" key="1">
    <citation type="submission" date="2019-03" db="EMBL/GenBank/DDBJ databases">
        <title>Algoriphagus sp. nov, a new strain isolated from root system soil of mangrove plant Kandelia.</title>
        <authorList>
            <person name="Yin Q."/>
            <person name="Wang K."/>
            <person name="Song Z."/>
        </authorList>
    </citation>
    <scope>NUCLEOTIDE SEQUENCE [LARGE SCALE GENOMIC DNA]</scope>
    <source>
        <strain evidence="3 4">XY-J91</strain>
    </source>
</reference>
<keyword evidence="4" id="KW-1185">Reference proteome</keyword>
<gene>
    <name evidence="3" type="ORF">E4S40_13095</name>
</gene>
<evidence type="ECO:0000313" key="3">
    <source>
        <dbReference type="EMBL" id="TFV93193.1"/>
    </source>
</evidence>
<name>A0A4Y9QQE9_9BACT</name>
<evidence type="ECO:0000259" key="2">
    <source>
        <dbReference type="Pfam" id="PF13568"/>
    </source>
</evidence>
<proteinExistence type="predicted"/>
<dbReference type="RefSeq" id="WP_135074889.1">
    <property type="nucleotide sequence ID" value="NZ_SPSB01000004.1"/>
</dbReference>
<dbReference type="AlphaFoldDB" id="A0A4Y9QQE9"/>
<organism evidence="3 4">
    <name type="scientific">Algoriphagus kandeliae</name>
    <dbReference type="NCBI Taxonomy" id="2562278"/>
    <lineage>
        <taxon>Bacteria</taxon>
        <taxon>Pseudomonadati</taxon>
        <taxon>Bacteroidota</taxon>
        <taxon>Cytophagia</taxon>
        <taxon>Cytophagales</taxon>
        <taxon>Cyclobacteriaceae</taxon>
        <taxon>Algoriphagus</taxon>
    </lineage>
</organism>
<keyword evidence="1" id="KW-0732">Signal</keyword>
<dbReference type="SUPFAM" id="SSF56925">
    <property type="entry name" value="OMPA-like"/>
    <property type="match status" value="1"/>
</dbReference>
<accession>A0A4Y9QQE9</accession>
<dbReference type="InterPro" id="IPR025665">
    <property type="entry name" value="Beta-barrel_OMP_2"/>
</dbReference>
<dbReference type="EMBL" id="SPSB01000004">
    <property type="protein sequence ID" value="TFV93193.1"/>
    <property type="molecule type" value="Genomic_DNA"/>
</dbReference>
<evidence type="ECO:0000313" key="4">
    <source>
        <dbReference type="Proteomes" id="UP000297647"/>
    </source>
</evidence>
<dbReference type="Pfam" id="PF13568">
    <property type="entry name" value="OMP_b-brl_2"/>
    <property type="match status" value="1"/>
</dbReference>
<feature type="domain" description="Outer membrane protein beta-barrel" evidence="2">
    <location>
        <begin position="19"/>
        <end position="162"/>
    </location>
</feature>